<gene>
    <name evidence="1" type="ORF">TVAG_080220</name>
</gene>
<protein>
    <submittedName>
        <fullName evidence="1">Uncharacterized protein</fullName>
    </submittedName>
</protein>
<reference evidence="1" key="1">
    <citation type="submission" date="2006-10" db="EMBL/GenBank/DDBJ databases">
        <authorList>
            <person name="Amadeo P."/>
            <person name="Zhao Q."/>
            <person name="Wortman J."/>
            <person name="Fraser-Liggett C."/>
            <person name="Carlton J."/>
        </authorList>
    </citation>
    <scope>NUCLEOTIDE SEQUENCE</scope>
    <source>
        <strain evidence="1">G3</strain>
    </source>
</reference>
<evidence type="ECO:0000313" key="1">
    <source>
        <dbReference type="EMBL" id="EAX97762.1"/>
    </source>
</evidence>
<name>A2FBH5_TRIV3</name>
<dbReference type="Proteomes" id="UP000001542">
    <property type="component" value="Unassembled WGS sequence"/>
</dbReference>
<dbReference type="EMBL" id="DS113702">
    <property type="protein sequence ID" value="EAX97762.1"/>
    <property type="molecule type" value="Genomic_DNA"/>
</dbReference>
<dbReference type="VEuPathDB" id="TrichDB:TVAGG3_1006440"/>
<dbReference type="KEGG" id="tva:4755550"/>
<sequence>MTQATINIVPSNNAQFLTAEELNDPNNEIIFVQHSKDVDIEKIQAELNRMQEHKRGKEVAVTEIPGANCYPLAFDDGTLVLTKKVDHYYVALPKKSN</sequence>
<proteinExistence type="predicted"/>
<dbReference type="SMR" id="A2FBH5"/>
<accession>A2FBH5</accession>
<dbReference type="OrthoDB" id="10494468at2759"/>
<reference evidence="1" key="2">
    <citation type="journal article" date="2007" name="Science">
        <title>Draft genome sequence of the sexually transmitted pathogen Trichomonas vaginalis.</title>
        <authorList>
            <person name="Carlton J.M."/>
            <person name="Hirt R.P."/>
            <person name="Silva J.C."/>
            <person name="Delcher A.L."/>
            <person name="Schatz M."/>
            <person name="Zhao Q."/>
            <person name="Wortman J.R."/>
            <person name="Bidwell S.L."/>
            <person name="Alsmark U.C.M."/>
            <person name="Besteiro S."/>
            <person name="Sicheritz-Ponten T."/>
            <person name="Noel C.J."/>
            <person name="Dacks J.B."/>
            <person name="Foster P.G."/>
            <person name="Simillion C."/>
            <person name="Van de Peer Y."/>
            <person name="Miranda-Saavedra D."/>
            <person name="Barton G.J."/>
            <person name="Westrop G.D."/>
            <person name="Mueller S."/>
            <person name="Dessi D."/>
            <person name="Fiori P.L."/>
            <person name="Ren Q."/>
            <person name="Paulsen I."/>
            <person name="Zhang H."/>
            <person name="Bastida-Corcuera F.D."/>
            <person name="Simoes-Barbosa A."/>
            <person name="Brown M.T."/>
            <person name="Hayes R.D."/>
            <person name="Mukherjee M."/>
            <person name="Okumura C.Y."/>
            <person name="Schneider R."/>
            <person name="Smith A.J."/>
            <person name="Vanacova S."/>
            <person name="Villalvazo M."/>
            <person name="Haas B.J."/>
            <person name="Pertea M."/>
            <person name="Feldblyum T.V."/>
            <person name="Utterback T.R."/>
            <person name="Shu C.L."/>
            <person name="Osoegawa K."/>
            <person name="de Jong P.J."/>
            <person name="Hrdy I."/>
            <person name="Horvathova L."/>
            <person name="Zubacova Z."/>
            <person name="Dolezal P."/>
            <person name="Malik S.B."/>
            <person name="Logsdon J.M. Jr."/>
            <person name="Henze K."/>
            <person name="Gupta A."/>
            <person name="Wang C.C."/>
            <person name="Dunne R.L."/>
            <person name="Upcroft J.A."/>
            <person name="Upcroft P."/>
            <person name="White O."/>
            <person name="Salzberg S.L."/>
            <person name="Tang P."/>
            <person name="Chiu C.-H."/>
            <person name="Lee Y.-S."/>
            <person name="Embley T.M."/>
            <person name="Coombs G.H."/>
            <person name="Mottram J.C."/>
            <person name="Tachezy J."/>
            <person name="Fraser-Liggett C.M."/>
            <person name="Johnson P.J."/>
        </authorList>
    </citation>
    <scope>NUCLEOTIDE SEQUENCE [LARGE SCALE GENOMIC DNA]</scope>
    <source>
        <strain evidence="1">G3</strain>
    </source>
</reference>
<keyword evidence="2" id="KW-1185">Reference proteome</keyword>
<evidence type="ECO:0000313" key="2">
    <source>
        <dbReference type="Proteomes" id="UP000001542"/>
    </source>
</evidence>
<dbReference type="AlphaFoldDB" id="A2FBH5"/>
<dbReference type="InParanoid" id="A2FBH5"/>
<dbReference type="VEuPathDB" id="TrichDB:TVAG_080220"/>
<organism evidence="1 2">
    <name type="scientific">Trichomonas vaginalis (strain ATCC PRA-98 / G3)</name>
    <dbReference type="NCBI Taxonomy" id="412133"/>
    <lineage>
        <taxon>Eukaryota</taxon>
        <taxon>Metamonada</taxon>
        <taxon>Parabasalia</taxon>
        <taxon>Trichomonadida</taxon>
        <taxon>Trichomonadidae</taxon>
        <taxon>Trichomonas</taxon>
    </lineage>
</organism>
<dbReference type="RefSeq" id="XP_001310692.1">
    <property type="nucleotide sequence ID" value="XM_001310691.1"/>
</dbReference>